<feature type="region of interest" description="Disordered" evidence="1">
    <location>
        <begin position="1"/>
        <end position="99"/>
    </location>
</feature>
<evidence type="ECO:0000256" key="1">
    <source>
        <dbReference type="SAM" id="MobiDB-lite"/>
    </source>
</evidence>
<reference evidence="3" key="1">
    <citation type="submission" date="2021-01" db="UniProtKB">
        <authorList>
            <consortium name="EnsemblMetazoa"/>
        </authorList>
    </citation>
    <scope>IDENTIFICATION</scope>
</reference>
<dbReference type="Proteomes" id="UP000594262">
    <property type="component" value="Unplaced"/>
</dbReference>
<accession>A0A7M5V080</accession>
<name>A0A7M5V080_9CNID</name>
<dbReference type="AlphaFoldDB" id="A0A7M5V080"/>
<dbReference type="OrthoDB" id="6037972at2759"/>
<dbReference type="EnsemblMetazoa" id="CLYHEMT004121.3">
    <property type="protein sequence ID" value="CLYHEMP004121.3"/>
    <property type="gene ID" value="CLYHEMG004121"/>
</dbReference>
<evidence type="ECO:0000256" key="2">
    <source>
        <dbReference type="SAM" id="Phobius"/>
    </source>
</evidence>
<keyword evidence="4" id="KW-1185">Reference proteome</keyword>
<keyword evidence="2" id="KW-1133">Transmembrane helix</keyword>
<feature type="transmembrane region" description="Helical" evidence="2">
    <location>
        <begin position="106"/>
        <end position="131"/>
    </location>
</feature>
<evidence type="ECO:0000313" key="4">
    <source>
        <dbReference type="Proteomes" id="UP000594262"/>
    </source>
</evidence>
<organism evidence="3 4">
    <name type="scientific">Clytia hemisphaerica</name>
    <dbReference type="NCBI Taxonomy" id="252671"/>
    <lineage>
        <taxon>Eukaryota</taxon>
        <taxon>Metazoa</taxon>
        <taxon>Cnidaria</taxon>
        <taxon>Hydrozoa</taxon>
        <taxon>Hydroidolina</taxon>
        <taxon>Leptothecata</taxon>
        <taxon>Obeliida</taxon>
        <taxon>Clytiidae</taxon>
        <taxon>Clytia</taxon>
    </lineage>
</organism>
<keyword evidence="2" id="KW-0472">Membrane</keyword>
<proteinExistence type="predicted"/>
<sequence>TTTTTTHTTTTTTPTTTTTTPTTTTTNPTTKMTTPTTTTTTPTTTTTTQTITKTTRTMPTTATTTSLTTSAKAPTSFDYSTRSISSTSSSDNQQHPKYNNNESFSIATFIGGYFVGMMTVLVITSVIFILLKCSRKTKIGVEKGELTKPLTWIIDTKLHFPQKSKTMELI</sequence>
<keyword evidence="2" id="KW-0812">Transmembrane</keyword>
<protein>
    <submittedName>
        <fullName evidence="3">Uncharacterized protein</fullName>
    </submittedName>
</protein>
<evidence type="ECO:0000313" key="3">
    <source>
        <dbReference type="EnsemblMetazoa" id="CLYHEMP004121.3"/>
    </source>
</evidence>
<feature type="compositionally biased region" description="Low complexity" evidence="1">
    <location>
        <begin position="1"/>
        <end position="90"/>
    </location>
</feature>